<keyword evidence="2" id="KW-1185">Reference proteome</keyword>
<evidence type="ECO:0000313" key="1">
    <source>
        <dbReference type="EMBL" id="MTD55711.1"/>
    </source>
</evidence>
<dbReference type="RefSeq" id="WP_154757912.1">
    <property type="nucleotide sequence ID" value="NZ_WMBA01000025.1"/>
</dbReference>
<proteinExistence type="predicted"/>
<gene>
    <name evidence="1" type="ORF">GKO32_17265</name>
</gene>
<dbReference type="EMBL" id="WMBA01000025">
    <property type="protein sequence ID" value="MTD55711.1"/>
    <property type="molecule type" value="Genomic_DNA"/>
</dbReference>
<dbReference type="AlphaFoldDB" id="A0A6N7Z531"/>
<name>A0A6N7Z531_9PSEU</name>
<organism evidence="1 2">
    <name type="scientific">Amycolatopsis pithecellobii</name>
    <dbReference type="NCBI Taxonomy" id="664692"/>
    <lineage>
        <taxon>Bacteria</taxon>
        <taxon>Bacillati</taxon>
        <taxon>Actinomycetota</taxon>
        <taxon>Actinomycetes</taxon>
        <taxon>Pseudonocardiales</taxon>
        <taxon>Pseudonocardiaceae</taxon>
        <taxon>Amycolatopsis</taxon>
    </lineage>
</organism>
<accession>A0A6N7Z531</accession>
<protein>
    <submittedName>
        <fullName evidence="1">Uncharacterized protein</fullName>
    </submittedName>
</protein>
<evidence type="ECO:0000313" key="2">
    <source>
        <dbReference type="Proteomes" id="UP000440096"/>
    </source>
</evidence>
<comment type="caution">
    <text evidence="1">The sequence shown here is derived from an EMBL/GenBank/DDBJ whole genome shotgun (WGS) entry which is preliminary data.</text>
</comment>
<dbReference type="Proteomes" id="UP000440096">
    <property type="component" value="Unassembled WGS sequence"/>
</dbReference>
<sequence>MHYEILATATGGDGEWRGVLVVRREPWWTHAVFMAADRLCALTFHRIGCNRLVTPVSEWADKFTEEWKVPVSLETSAGLRRWQGREVWWEDTDE</sequence>
<reference evidence="1 2" key="1">
    <citation type="submission" date="2019-11" db="EMBL/GenBank/DDBJ databases">
        <title>Draft genome of Amycolatopsis RM579.</title>
        <authorList>
            <person name="Duangmal K."/>
            <person name="Mingma R."/>
        </authorList>
    </citation>
    <scope>NUCLEOTIDE SEQUENCE [LARGE SCALE GENOMIC DNA]</scope>
    <source>
        <strain evidence="1 2">RM579</strain>
    </source>
</reference>